<dbReference type="RefSeq" id="WP_176160257.1">
    <property type="nucleotide sequence ID" value="NZ_CP054929.1"/>
</dbReference>
<name>A0A7H8N2F4_9ACTN</name>
<dbReference type="Proteomes" id="UP000509303">
    <property type="component" value="Chromosome"/>
</dbReference>
<sequence length="771" mass="85086">MPRTYAVTSLKGAHVLLTGATGFIGQAVLERLLADHPDTRVSLLLRDRGGCGGRDRLVRLLRKDVFRRWHERPGGDDELADAARRVQVVEGDLESVTGLPDDLDTVIHCASAVTFDPPIDEAFGSNVAGAVRLCEQLARQPVPPHLVYVSTAYVSAPGHGTVREEPLRHTVDWRRELAASQTVRAEVERDSRRPEVLRRLLREADRAHAPCGNQVVAGHAEEARRAWVARRLVAYGRARANALGWTDVYTFTKALAERATEESWAGRPLTVLRPAIVESALHHPYPGWIDGHKMLDPLIIDYGTGAMWDLPGDPDAVLDVIPADLVVNAILAAAAAPPPADAPHYFHVGSGAGNPLTYGALHDHLDAYFTRHPLPDPSGRGHLRHARWRFQSPARVRTALDLADRAVAAAGSALEWLPGGERAQERDRALRHRRGELARQRHYFEVYQPYTGAQGRYDDRELMALHRSLPPELATERGFDARGLDWRGYLEEVHCPAVTRRLRDAMGLRGAATGRGRAAPRALPPADDVAAVFDLDGTVVAADMVESYLWARLGSGSLPGHAAELLDLARAVPRYLRAERTDRAAFVRAFLRRYQGADAAALRNLVRDALADALLRRVLPEAVRRAREHRAAGHRTVLVTGSLDLLVEPLRPLFDDIVACRMESRGGVLSGRLVAPPVVGEARAAWLREYAREHGLSLRRSYAYADSYSDRPFLASVGRPCAVNPDPRLYRYAARRHWPVVRWGAHAGTRWEALTETVRAGDASTATRSYA</sequence>
<dbReference type="Gene3D" id="3.40.50.720">
    <property type="entry name" value="NAD(P)-binding Rossmann-like Domain"/>
    <property type="match status" value="1"/>
</dbReference>
<dbReference type="PANTHER" id="PTHR11011">
    <property type="entry name" value="MALE STERILITY PROTEIN 2-RELATED"/>
    <property type="match status" value="1"/>
</dbReference>
<evidence type="ECO:0000259" key="1">
    <source>
        <dbReference type="Pfam" id="PF07993"/>
    </source>
</evidence>
<dbReference type="InterPro" id="IPR036412">
    <property type="entry name" value="HAD-like_sf"/>
</dbReference>
<dbReference type="NCBIfam" id="TIGR01488">
    <property type="entry name" value="HAD-SF-IB"/>
    <property type="match status" value="1"/>
</dbReference>
<dbReference type="Gene3D" id="1.20.1440.100">
    <property type="entry name" value="SG protein - dephosphorylation function"/>
    <property type="match status" value="1"/>
</dbReference>
<dbReference type="SUPFAM" id="SSF51735">
    <property type="entry name" value="NAD(P)-binding Rossmann-fold domains"/>
    <property type="match status" value="1"/>
</dbReference>
<dbReference type="GO" id="GO:0016787">
    <property type="term" value="F:hydrolase activity"/>
    <property type="evidence" value="ECO:0007669"/>
    <property type="project" value="UniProtKB-KW"/>
</dbReference>
<dbReference type="EMBL" id="CP054929">
    <property type="protein sequence ID" value="QKW48559.1"/>
    <property type="molecule type" value="Genomic_DNA"/>
</dbReference>
<protein>
    <submittedName>
        <fullName evidence="2">HAD-IB family hydrolase</fullName>
    </submittedName>
</protein>
<dbReference type="GO" id="GO:0080019">
    <property type="term" value="F:alcohol-forming very long-chain fatty acyl-CoA reductase activity"/>
    <property type="evidence" value="ECO:0007669"/>
    <property type="project" value="InterPro"/>
</dbReference>
<dbReference type="Gene3D" id="3.40.50.1000">
    <property type="entry name" value="HAD superfamily/HAD-like"/>
    <property type="match status" value="1"/>
</dbReference>
<gene>
    <name evidence="2" type="ORF">HUT08_02245</name>
</gene>
<dbReference type="InterPro" id="IPR036291">
    <property type="entry name" value="NAD(P)-bd_dom_sf"/>
</dbReference>
<organism evidence="2 3">
    <name type="scientific">Streptomyces buecherae</name>
    <dbReference type="NCBI Taxonomy" id="2763006"/>
    <lineage>
        <taxon>Bacteria</taxon>
        <taxon>Bacillati</taxon>
        <taxon>Actinomycetota</taxon>
        <taxon>Actinomycetes</taxon>
        <taxon>Kitasatosporales</taxon>
        <taxon>Streptomycetaceae</taxon>
        <taxon>Streptomyces</taxon>
    </lineage>
</organism>
<dbReference type="Pfam" id="PF07993">
    <property type="entry name" value="NAD_binding_4"/>
    <property type="match status" value="1"/>
</dbReference>
<dbReference type="InterPro" id="IPR006385">
    <property type="entry name" value="HAD_hydro_SerB1"/>
</dbReference>
<dbReference type="InterPro" id="IPR013120">
    <property type="entry name" value="FAR_NAD-bd"/>
</dbReference>
<feature type="domain" description="Thioester reductase (TE)" evidence="1">
    <location>
        <begin position="17"/>
        <end position="330"/>
    </location>
</feature>
<dbReference type="PANTHER" id="PTHR11011:SF45">
    <property type="entry name" value="FATTY ACYL-COA REDUCTASE CG8306-RELATED"/>
    <property type="match status" value="1"/>
</dbReference>
<keyword evidence="3" id="KW-1185">Reference proteome</keyword>
<keyword evidence="2" id="KW-0378">Hydrolase</keyword>
<dbReference type="InterPro" id="IPR026055">
    <property type="entry name" value="FAR"/>
</dbReference>
<dbReference type="SUPFAM" id="SSF56784">
    <property type="entry name" value="HAD-like"/>
    <property type="match status" value="1"/>
</dbReference>
<dbReference type="NCBIfam" id="TIGR01490">
    <property type="entry name" value="HAD-SF-IB-hyp1"/>
    <property type="match status" value="1"/>
</dbReference>
<evidence type="ECO:0000313" key="2">
    <source>
        <dbReference type="EMBL" id="QKW48559.1"/>
    </source>
</evidence>
<dbReference type="InterPro" id="IPR023214">
    <property type="entry name" value="HAD_sf"/>
</dbReference>
<dbReference type="GO" id="GO:0010345">
    <property type="term" value="P:suberin biosynthetic process"/>
    <property type="evidence" value="ECO:0007669"/>
    <property type="project" value="TreeGrafter"/>
</dbReference>
<dbReference type="Pfam" id="PF12710">
    <property type="entry name" value="HAD"/>
    <property type="match status" value="1"/>
</dbReference>
<evidence type="ECO:0000313" key="3">
    <source>
        <dbReference type="Proteomes" id="UP000509303"/>
    </source>
</evidence>
<proteinExistence type="predicted"/>
<dbReference type="GO" id="GO:0035336">
    <property type="term" value="P:long-chain fatty-acyl-CoA metabolic process"/>
    <property type="evidence" value="ECO:0007669"/>
    <property type="project" value="TreeGrafter"/>
</dbReference>
<dbReference type="AlphaFoldDB" id="A0A7H8N2F4"/>
<accession>A0A7H8N2F4</accession>
<reference evidence="2 3" key="1">
    <citation type="submission" date="2020-06" db="EMBL/GenBank/DDBJ databases">
        <title>Genome mining for natural products.</title>
        <authorList>
            <person name="Zhang B."/>
            <person name="Shi J."/>
            <person name="Ge H."/>
        </authorList>
    </citation>
    <scope>NUCLEOTIDE SEQUENCE [LARGE SCALE GENOMIC DNA]</scope>
    <source>
        <strain evidence="2 3">NA00687</strain>
    </source>
</reference>